<dbReference type="GO" id="GO:0005829">
    <property type="term" value="C:cytosol"/>
    <property type="evidence" value="ECO:0007669"/>
    <property type="project" value="TreeGrafter"/>
</dbReference>
<proteinExistence type="predicted"/>
<dbReference type="Pfam" id="PF04909">
    <property type="entry name" value="Amidohydro_2"/>
    <property type="match status" value="1"/>
</dbReference>
<evidence type="ECO:0000313" key="4">
    <source>
        <dbReference type="EMBL" id="SDN62077.1"/>
    </source>
</evidence>
<dbReference type="Gene3D" id="3.20.20.140">
    <property type="entry name" value="Metal-dependent hydrolases"/>
    <property type="match status" value="1"/>
</dbReference>
<dbReference type="GO" id="GO:0016831">
    <property type="term" value="F:carboxy-lyase activity"/>
    <property type="evidence" value="ECO:0007669"/>
    <property type="project" value="InterPro"/>
</dbReference>
<feature type="chain" id="PRO_5017459526" description="Amidohydrolase-related domain-containing protein" evidence="2">
    <location>
        <begin position="23"/>
        <end position="367"/>
    </location>
</feature>
<dbReference type="GO" id="GO:0019748">
    <property type="term" value="P:secondary metabolic process"/>
    <property type="evidence" value="ECO:0007669"/>
    <property type="project" value="TreeGrafter"/>
</dbReference>
<feature type="signal peptide" evidence="2">
    <location>
        <begin position="1"/>
        <end position="22"/>
    </location>
</feature>
<organism evidence="4 5">
    <name type="scientific">Pseudomonas jinjuensis</name>
    <dbReference type="NCBI Taxonomy" id="198616"/>
    <lineage>
        <taxon>Bacteria</taxon>
        <taxon>Pseudomonadati</taxon>
        <taxon>Pseudomonadota</taxon>
        <taxon>Gammaproteobacteria</taxon>
        <taxon>Pseudomonadales</taxon>
        <taxon>Pseudomonadaceae</taxon>
        <taxon>Pseudomonas</taxon>
    </lineage>
</organism>
<keyword evidence="1" id="KW-0456">Lyase</keyword>
<dbReference type="InterPro" id="IPR032466">
    <property type="entry name" value="Metal_Hydrolase"/>
</dbReference>
<dbReference type="InterPro" id="IPR032465">
    <property type="entry name" value="ACMSD"/>
</dbReference>
<gene>
    <name evidence="4" type="ORF">SAMN05216193_10444</name>
</gene>
<dbReference type="PANTHER" id="PTHR21240">
    <property type="entry name" value="2-AMINO-3-CARBOXYLMUCONATE-6-SEMIALDEHYDE DECARBOXYLASE"/>
    <property type="match status" value="1"/>
</dbReference>
<evidence type="ECO:0000256" key="2">
    <source>
        <dbReference type="SAM" id="SignalP"/>
    </source>
</evidence>
<dbReference type="SUPFAM" id="SSF51556">
    <property type="entry name" value="Metallo-dependent hydrolases"/>
    <property type="match status" value="1"/>
</dbReference>
<accession>A0A1H0CVZ1</accession>
<dbReference type="PANTHER" id="PTHR21240:SF30">
    <property type="entry name" value="AMIDOHYDROLASE-RELATED DOMAIN-CONTAINING PROTEIN-RELATED"/>
    <property type="match status" value="1"/>
</dbReference>
<evidence type="ECO:0000256" key="1">
    <source>
        <dbReference type="ARBA" id="ARBA00023239"/>
    </source>
</evidence>
<keyword evidence="5" id="KW-1185">Reference proteome</keyword>
<dbReference type="STRING" id="198616.SAMN05216193_10444"/>
<reference evidence="5" key="1">
    <citation type="submission" date="2016-10" db="EMBL/GenBank/DDBJ databases">
        <authorList>
            <person name="Varghese N."/>
            <person name="Submissions S."/>
        </authorList>
    </citation>
    <scope>NUCLEOTIDE SEQUENCE [LARGE SCALE GENOMIC DNA]</scope>
    <source>
        <strain evidence="5">JCM 21621</strain>
    </source>
</reference>
<dbReference type="Proteomes" id="UP000242957">
    <property type="component" value="Unassembled WGS sequence"/>
</dbReference>
<dbReference type="InterPro" id="IPR006680">
    <property type="entry name" value="Amidohydro-rel"/>
</dbReference>
<protein>
    <recommendedName>
        <fullName evidence="3">Amidohydrolase-related domain-containing protein</fullName>
    </recommendedName>
</protein>
<evidence type="ECO:0000313" key="5">
    <source>
        <dbReference type="Proteomes" id="UP000242957"/>
    </source>
</evidence>
<keyword evidence="2" id="KW-0732">Signal</keyword>
<feature type="domain" description="Amidohydrolase-related" evidence="3">
    <location>
        <begin position="94"/>
        <end position="366"/>
    </location>
</feature>
<dbReference type="RefSeq" id="WP_084314316.1">
    <property type="nucleotide sequence ID" value="NZ_FNIJ01000004.1"/>
</dbReference>
<dbReference type="GO" id="GO:0016787">
    <property type="term" value="F:hydrolase activity"/>
    <property type="evidence" value="ECO:0007669"/>
    <property type="project" value="InterPro"/>
</dbReference>
<dbReference type="OrthoDB" id="149172at2"/>
<evidence type="ECO:0000259" key="3">
    <source>
        <dbReference type="Pfam" id="PF04909"/>
    </source>
</evidence>
<name>A0A1H0CVZ1_9PSED</name>
<sequence>MKSLNRILMLTLSLTLAISAAAQGESKVKNDHRRMKIIAIEEHFLNAEITAATRDEVEKIAPGHSRAFVGDFGSRQTMKPEQLTDIGAGRIASMDKNGIDVQILSYNSPATELLPSPLAVELARRANDQLAAATKAYPGRFLGFATLPMSDPQAAAEELRRCVTELGFKGAMINGTAHGRFLDEPEFEPLFATAAELGVPLYIHPTIVKKEVRDAYYDNADPAFAARFASAGIGWHYEVGVHVMRLIFAGVFDRHPNLQVIMGHWGELIPFYMERIQTFFPATASPMKHDFKYYMQNNIYITPSGMFNLPQLQNALETMGADRIMFSVDYPYYPNEGARTFLENAPISQQDKEKIAHKNAERLFELK</sequence>
<dbReference type="AlphaFoldDB" id="A0A1H0CVZ1"/>
<dbReference type="EMBL" id="FNIJ01000004">
    <property type="protein sequence ID" value="SDN62077.1"/>
    <property type="molecule type" value="Genomic_DNA"/>
</dbReference>